<keyword evidence="2" id="KW-1185">Reference proteome</keyword>
<reference evidence="2" key="1">
    <citation type="journal article" date="2019" name="Int. J. Syst. Evol. Microbiol.">
        <title>The Global Catalogue of Microorganisms (GCM) 10K type strain sequencing project: providing services to taxonomists for standard genome sequencing and annotation.</title>
        <authorList>
            <consortium name="The Broad Institute Genomics Platform"/>
            <consortium name="The Broad Institute Genome Sequencing Center for Infectious Disease"/>
            <person name="Wu L."/>
            <person name="Ma J."/>
        </authorList>
    </citation>
    <scope>NUCLEOTIDE SEQUENCE [LARGE SCALE GENOMIC DNA]</scope>
    <source>
        <strain evidence="2">CGMCC 4.7682</strain>
    </source>
</reference>
<evidence type="ECO:0000313" key="1">
    <source>
        <dbReference type="EMBL" id="MFC3510586.1"/>
    </source>
</evidence>
<sequence length="108" mass="10993">MTSALTAGFEIHVDPLAVRISGDGAEGGARHLTVSGQLAIVDAVHAYHDSLSAEELQMLATGAAAELVPALVHVDRFAVSALVVPYEGDRLAAAFASVLAAPGMTAKD</sequence>
<dbReference type="RefSeq" id="WP_377868674.1">
    <property type="nucleotide sequence ID" value="NZ_JBHMAY010000007.1"/>
</dbReference>
<name>A0ABV7QBB3_9PSEU</name>
<comment type="caution">
    <text evidence="1">The sequence shown here is derived from an EMBL/GenBank/DDBJ whole genome shotgun (WGS) entry which is preliminary data.</text>
</comment>
<accession>A0ABV7QBB3</accession>
<proteinExistence type="predicted"/>
<protein>
    <submittedName>
        <fullName evidence="1">Uncharacterized protein</fullName>
    </submittedName>
</protein>
<organism evidence="1 2">
    <name type="scientific">Amycolatopsis halotolerans</name>
    <dbReference type="NCBI Taxonomy" id="330083"/>
    <lineage>
        <taxon>Bacteria</taxon>
        <taxon>Bacillati</taxon>
        <taxon>Actinomycetota</taxon>
        <taxon>Actinomycetes</taxon>
        <taxon>Pseudonocardiales</taxon>
        <taxon>Pseudonocardiaceae</taxon>
        <taxon>Amycolatopsis</taxon>
    </lineage>
</organism>
<evidence type="ECO:0000313" key="2">
    <source>
        <dbReference type="Proteomes" id="UP001595764"/>
    </source>
</evidence>
<dbReference type="EMBL" id="JBHRWI010000015">
    <property type="protein sequence ID" value="MFC3510586.1"/>
    <property type="molecule type" value="Genomic_DNA"/>
</dbReference>
<dbReference type="Proteomes" id="UP001595764">
    <property type="component" value="Unassembled WGS sequence"/>
</dbReference>
<gene>
    <name evidence="1" type="ORF">ACFORO_10470</name>
</gene>